<dbReference type="InterPro" id="IPR015424">
    <property type="entry name" value="PyrdxlP-dep_Trfase"/>
</dbReference>
<dbReference type="NCBIfam" id="TIGR01365">
    <property type="entry name" value="serC_2"/>
    <property type="match status" value="1"/>
</dbReference>
<evidence type="ECO:0000256" key="10">
    <source>
        <dbReference type="ARBA" id="ARBA00023299"/>
    </source>
</evidence>
<dbReference type="GO" id="GO:0004648">
    <property type="term" value="F:O-phospho-L-serine:2-oxoglutarate aminotransferase activity"/>
    <property type="evidence" value="ECO:0007669"/>
    <property type="project" value="UniProtKB-EC"/>
</dbReference>
<dbReference type="PANTHER" id="PTHR21152:SF40">
    <property type="entry name" value="ALANINE--GLYOXYLATE AMINOTRANSFERASE"/>
    <property type="match status" value="1"/>
</dbReference>
<dbReference type="PANTHER" id="PTHR21152">
    <property type="entry name" value="AMINOTRANSFERASE CLASS V"/>
    <property type="match status" value="1"/>
</dbReference>
<evidence type="ECO:0000256" key="3">
    <source>
        <dbReference type="ARBA" id="ARBA00006904"/>
    </source>
</evidence>
<evidence type="ECO:0000256" key="5">
    <source>
        <dbReference type="ARBA" id="ARBA00022490"/>
    </source>
</evidence>
<dbReference type="GO" id="GO:0006564">
    <property type="term" value="P:L-serine biosynthetic process"/>
    <property type="evidence" value="ECO:0007669"/>
    <property type="project" value="UniProtKB-KW"/>
</dbReference>
<evidence type="ECO:0000256" key="4">
    <source>
        <dbReference type="ARBA" id="ARBA00013030"/>
    </source>
</evidence>
<dbReference type="RefSeq" id="WP_353473748.1">
    <property type="nucleotide sequence ID" value="NZ_CP123384.1"/>
</dbReference>
<keyword evidence="6 12" id="KW-0032">Aminotransferase</keyword>
<gene>
    <name evidence="12" type="ORF">PVT71_06795</name>
</gene>
<dbReference type="GO" id="GO:0004760">
    <property type="term" value="F:L-serine-pyruvate transaminase activity"/>
    <property type="evidence" value="ECO:0007669"/>
    <property type="project" value="TreeGrafter"/>
</dbReference>
<dbReference type="Gene3D" id="3.40.640.10">
    <property type="entry name" value="Type I PLP-dependent aspartate aminotransferase-like (Major domain)"/>
    <property type="match status" value="1"/>
</dbReference>
<dbReference type="InterPro" id="IPR022278">
    <property type="entry name" value="Pser_aminoTfrase"/>
</dbReference>
<dbReference type="GO" id="GO:0008453">
    <property type="term" value="F:alanine-glyoxylate transaminase activity"/>
    <property type="evidence" value="ECO:0007669"/>
    <property type="project" value="TreeGrafter"/>
</dbReference>
<dbReference type="EMBL" id="CP123384">
    <property type="protein sequence ID" value="XCC94916.1"/>
    <property type="molecule type" value="Genomic_DNA"/>
</dbReference>
<comment type="similarity">
    <text evidence="3">Belongs to the class-V pyridoxal-phosphate-dependent aminotransferase family. SerC subfamily.</text>
</comment>
<keyword evidence="9" id="KW-0663">Pyridoxal phosphate</keyword>
<evidence type="ECO:0000256" key="9">
    <source>
        <dbReference type="ARBA" id="ARBA00022898"/>
    </source>
</evidence>
<keyword evidence="7" id="KW-0028">Amino-acid biosynthesis</keyword>
<dbReference type="GO" id="GO:0019265">
    <property type="term" value="P:glycine biosynthetic process, by transamination of glyoxylate"/>
    <property type="evidence" value="ECO:0007669"/>
    <property type="project" value="TreeGrafter"/>
</dbReference>
<evidence type="ECO:0000256" key="7">
    <source>
        <dbReference type="ARBA" id="ARBA00022605"/>
    </source>
</evidence>
<comment type="pathway">
    <text evidence="2">Amino-acid biosynthesis; L-serine biosynthesis; L-serine from 3-phospho-D-glycerate: step 2/3.</text>
</comment>
<dbReference type="NCBIfam" id="NF002841">
    <property type="entry name" value="PRK03080.1-2"/>
    <property type="match status" value="1"/>
</dbReference>
<comment type="cofactor">
    <cofactor evidence="1">
        <name>pyridoxal 5'-phosphate</name>
        <dbReference type="ChEBI" id="CHEBI:597326"/>
    </cofactor>
</comment>
<dbReference type="EC" id="2.6.1.52" evidence="4"/>
<keyword evidence="8 12" id="KW-0808">Transferase</keyword>
<dbReference type="InterPro" id="IPR015422">
    <property type="entry name" value="PyrdxlP-dep_Trfase_small"/>
</dbReference>
<dbReference type="PIRSF" id="PIRSF000525">
    <property type="entry name" value="SerC"/>
    <property type="match status" value="1"/>
</dbReference>
<dbReference type="SUPFAM" id="SSF53383">
    <property type="entry name" value="PLP-dependent transferases"/>
    <property type="match status" value="1"/>
</dbReference>
<comment type="catalytic activity">
    <reaction evidence="11">
        <text>O-phospho-L-serine + 2-oxoglutarate = 3-phosphooxypyruvate + L-glutamate</text>
        <dbReference type="Rhea" id="RHEA:14329"/>
        <dbReference type="ChEBI" id="CHEBI:16810"/>
        <dbReference type="ChEBI" id="CHEBI:18110"/>
        <dbReference type="ChEBI" id="CHEBI:29985"/>
        <dbReference type="ChEBI" id="CHEBI:57524"/>
        <dbReference type="EC" id="2.6.1.52"/>
    </reaction>
</comment>
<dbReference type="CDD" id="cd01494">
    <property type="entry name" value="AAT_I"/>
    <property type="match status" value="1"/>
</dbReference>
<evidence type="ECO:0000313" key="12">
    <source>
        <dbReference type="EMBL" id="XCC94916.1"/>
    </source>
</evidence>
<evidence type="ECO:0000256" key="6">
    <source>
        <dbReference type="ARBA" id="ARBA00022576"/>
    </source>
</evidence>
<organism evidence="12">
    <name type="scientific">Alloyangia sp. H15</name>
    <dbReference type="NCBI Taxonomy" id="3029062"/>
    <lineage>
        <taxon>Bacteria</taxon>
        <taxon>Pseudomonadati</taxon>
        <taxon>Pseudomonadota</taxon>
        <taxon>Alphaproteobacteria</taxon>
        <taxon>Rhodobacterales</taxon>
        <taxon>Roseobacteraceae</taxon>
        <taxon>Alloyangia</taxon>
    </lineage>
</organism>
<dbReference type="InterPro" id="IPR015421">
    <property type="entry name" value="PyrdxlP-dep_Trfase_major"/>
</dbReference>
<evidence type="ECO:0000256" key="2">
    <source>
        <dbReference type="ARBA" id="ARBA00005099"/>
    </source>
</evidence>
<dbReference type="AlphaFoldDB" id="A0AAU8AJ09"/>
<proteinExistence type="inferred from homology"/>
<sequence length="384" mass="41965">MARPQPSARPANPRFSSGPCAKIPHFSLDMLSDAPLGRSHRAKVGKDKLKAAIEGTREILNIPAEYKIGIVPASDTGAVEMAMWSMLGARKAEMLAWESFGAGWVTDVVKQLKIDAEVKTADYGQIVDLATVNFDNDVVFTWNGTTSGVRVPNGDAIPADRAGITICDATSAAFAQDLPWDKLDVTTFSWQKVMGGEAAHGMIVLSPRAVERLETYTPAWPLPKIFRMTKGGKLIDGIFVGETINTPSMLAVEDYLVALEWARKIGGLKALQERADTNARVLWDFCDRHDWIANLAEDAATRSNTSVCLKFTDDRIKDGAAFAKAVAKKLETYHVAYDIGAYRDAPAGLRIWCGATVETADIEALTLWLQWAFETEIEAQAETV</sequence>
<keyword evidence="10" id="KW-0718">Serine biosynthesis</keyword>
<accession>A0AAU8AJ09</accession>
<evidence type="ECO:0000256" key="1">
    <source>
        <dbReference type="ARBA" id="ARBA00001933"/>
    </source>
</evidence>
<dbReference type="InterPro" id="IPR006271">
    <property type="entry name" value="Pser_aminoTfrase_methanosarc"/>
</dbReference>
<reference evidence="12" key="1">
    <citation type="submission" date="2023-02" db="EMBL/GenBank/DDBJ databases">
        <title>Description and genomic characterization of Salipiger bruguierae sp. nov., isolated from the sediment of mangrove plant Bruguiera sexangula.</title>
        <authorList>
            <person name="Long M."/>
        </authorList>
    </citation>
    <scope>NUCLEOTIDE SEQUENCE</scope>
    <source>
        <strain evidence="12">H15</strain>
    </source>
</reference>
<evidence type="ECO:0000256" key="11">
    <source>
        <dbReference type="ARBA" id="ARBA00049007"/>
    </source>
</evidence>
<dbReference type="Gene3D" id="3.90.1150.10">
    <property type="entry name" value="Aspartate Aminotransferase, domain 1"/>
    <property type="match status" value="1"/>
</dbReference>
<keyword evidence="5" id="KW-0963">Cytoplasm</keyword>
<protein>
    <recommendedName>
        <fullName evidence="4">phosphoserine transaminase</fullName>
        <ecNumber evidence="4">2.6.1.52</ecNumber>
    </recommendedName>
</protein>
<evidence type="ECO:0000256" key="8">
    <source>
        <dbReference type="ARBA" id="ARBA00022679"/>
    </source>
</evidence>
<name>A0AAU8AJ09_9RHOB</name>